<dbReference type="PATRIC" id="fig|947033.5.peg.2378"/>
<gene>
    <name evidence="2" type="ORF">Lste_2241</name>
</gene>
<evidence type="ECO:0000313" key="2">
    <source>
        <dbReference type="EMBL" id="KTD69083.1"/>
    </source>
</evidence>
<feature type="compositionally biased region" description="Basic and acidic residues" evidence="1">
    <location>
        <begin position="445"/>
        <end position="454"/>
    </location>
</feature>
<evidence type="ECO:0000256" key="1">
    <source>
        <dbReference type="SAM" id="MobiDB-lite"/>
    </source>
</evidence>
<proteinExistence type="predicted"/>
<keyword evidence="3" id="KW-1185">Reference proteome</keyword>
<protein>
    <submittedName>
        <fullName evidence="2">Ankyrin repeat protein</fullName>
    </submittedName>
</protein>
<comment type="caution">
    <text evidence="2">The sequence shown here is derived from an EMBL/GenBank/DDBJ whole genome shotgun (WGS) entry which is preliminary data.</text>
</comment>
<accession>A0A0W0ZIY6</accession>
<dbReference type="Proteomes" id="UP000054926">
    <property type="component" value="Unassembled WGS sequence"/>
</dbReference>
<dbReference type="STRING" id="947033.Lste_2241"/>
<evidence type="ECO:0000313" key="3">
    <source>
        <dbReference type="Proteomes" id="UP000054926"/>
    </source>
</evidence>
<feature type="region of interest" description="Disordered" evidence="1">
    <location>
        <begin position="421"/>
        <end position="454"/>
    </location>
</feature>
<dbReference type="AlphaFoldDB" id="A0A0W0ZIY6"/>
<dbReference type="EMBL" id="LNYY01000019">
    <property type="protein sequence ID" value="KTD69083.1"/>
    <property type="molecule type" value="Genomic_DNA"/>
</dbReference>
<name>A0A0W0ZIY6_9GAMM</name>
<organism evidence="2 3">
    <name type="scientific">Legionella steelei</name>
    <dbReference type="NCBI Taxonomy" id="947033"/>
    <lineage>
        <taxon>Bacteria</taxon>
        <taxon>Pseudomonadati</taxon>
        <taxon>Pseudomonadota</taxon>
        <taxon>Gammaproteobacteria</taxon>
        <taxon>Legionellales</taxon>
        <taxon>Legionellaceae</taxon>
        <taxon>Legionella</taxon>
    </lineage>
</organism>
<sequence>MFEKDPSDVSSNGITVTRMVKKLTPDPKYRSADFFDKCAVAPDSKIEPEQITIQASTTAPPTAKVEDLNIPEFLLKDMSAEEIVHIANQLMRFAYDPLDVAAHLKELDAELGQLMQESQTIPSQEGYPAYLIAGRGNFIPGAPPDDYQPLKKARMLDTLLLKHENTRDLNKNGYVVKFIGFVSSMIADRVISSGQLFNENKQIDRVLLHGSYSHRLLLAAFAHAIEKGGIDLSLKSGKKLNFVQLLEMLVLVKTKNNLSLWEMVLDTVEDSERAANDPLDSKQFSFSCRSPFVLNSLLLCFGKELGLPNLQTYLLDSHYKAAYEMVLRSKEKIAAKGKTHYSQLDIANETIYERSMEHFSMMAESYGEVGGNSPFTLDEFAMLSDSRYVGSLWGPSVRIKMSSPQKPGTYSSWMDFFQSKSTTKEPESSQSKKHARPTTDESDEVGEKFGKKRQ</sequence>
<reference evidence="2 3" key="1">
    <citation type="submission" date="2015-11" db="EMBL/GenBank/DDBJ databases">
        <title>Genomic analysis of 38 Legionella species identifies large and diverse effector repertoires.</title>
        <authorList>
            <person name="Burstein D."/>
            <person name="Amaro F."/>
            <person name="Zusman T."/>
            <person name="Lifshitz Z."/>
            <person name="Cohen O."/>
            <person name="Gilbert J.A."/>
            <person name="Pupko T."/>
            <person name="Shuman H.A."/>
            <person name="Segal G."/>
        </authorList>
    </citation>
    <scope>NUCLEOTIDE SEQUENCE [LARGE SCALE GENOMIC DNA]</scope>
    <source>
        <strain evidence="2 3">IMVS3376</strain>
    </source>
</reference>